<dbReference type="NCBIfam" id="NF008113">
    <property type="entry name" value="PRK10860.1"/>
    <property type="match status" value="1"/>
</dbReference>
<feature type="binding site" evidence="8">
    <location>
        <position position="98"/>
    </location>
    <ligand>
        <name>Zn(2+)</name>
        <dbReference type="ChEBI" id="CHEBI:29105"/>
        <note>catalytic</note>
    </ligand>
</feature>
<dbReference type="GO" id="GO:0052717">
    <property type="term" value="F:tRNA-specific adenosine-34 deaminase activity"/>
    <property type="evidence" value="ECO:0007669"/>
    <property type="project" value="UniProtKB-UniRule"/>
</dbReference>
<dbReference type="InterPro" id="IPR016192">
    <property type="entry name" value="APOBEC/CMP_deaminase_Zn-bd"/>
</dbReference>
<evidence type="ECO:0000256" key="3">
    <source>
        <dbReference type="ARBA" id="ARBA00022694"/>
    </source>
</evidence>
<dbReference type="Pfam" id="PF00561">
    <property type="entry name" value="Abhydrolase_1"/>
    <property type="match status" value="1"/>
</dbReference>
<feature type="domain" description="CMP/dCMP-type deaminase" evidence="9">
    <location>
        <begin position="17"/>
        <end position="129"/>
    </location>
</feature>
<dbReference type="InterPro" id="IPR058535">
    <property type="entry name" value="MafB19-deam"/>
</dbReference>
<keyword evidence="3 8" id="KW-0819">tRNA processing</keyword>
<dbReference type="EMBL" id="JAFNME010000001">
    <property type="protein sequence ID" value="MBO1248356.1"/>
    <property type="molecule type" value="Genomic_DNA"/>
</dbReference>
<comment type="function">
    <text evidence="8">Catalyzes the deamination of adenosine to inosine at the wobble position 34 of tRNA(Arg2).</text>
</comment>
<dbReference type="SUPFAM" id="SSF53474">
    <property type="entry name" value="alpha/beta-Hydrolases"/>
    <property type="match status" value="1"/>
</dbReference>
<keyword evidence="4 8" id="KW-0479">Metal-binding</keyword>
<organism evidence="10 11">
    <name type="scientific">Comamonas denitrificans</name>
    <dbReference type="NCBI Taxonomy" id="117506"/>
    <lineage>
        <taxon>Bacteria</taxon>
        <taxon>Pseudomonadati</taxon>
        <taxon>Pseudomonadota</taxon>
        <taxon>Betaproteobacteria</taxon>
        <taxon>Burkholderiales</taxon>
        <taxon>Comamonadaceae</taxon>
        <taxon>Comamonas</taxon>
    </lineage>
</organism>
<proteinExistence type="inferred from homology"/>
<evidence type="ECO:0000313" key="11">
    <source>
        <dbReference type="Proteomes" id="UP000664731"/>
    </source>
</evidence>
<comment type="subunit">
    <text evidence="2 8">Homodimer.</text>
</comment>
<name>A0A939KC92_9BURK</name>
<dbReference type="PROSITE" id="PS51747">
    <property type="entry name" value="CYT_DCMP_DEAMINASES_2"/>
    <property type="match status" value="1"/>
</dbReference>
<keyword evidence="6 8" id="KW-0862">Zinc</keyword>
<dbReference type="InterPro" id="IPR002125">
    <property type="entry name" value="CMP_dCMP_dom"/>
</dbReference>
<dbReference type="InterPro" id="IPR028883">
    <property type="entry name" value="tRNA_aden_deaminase"/>
</dbReference>
<gene>
    <name evidence="8 10" type="primary">tadA</name>
    <name evidence="10" type="ORF">J1777_00675</name>
</gene>
<dbReference type="Gene3D" id="3.40.140.10">
    <property type="entry name" value="Cytidine Deaminase, domain 2"/>
    <property type="match status" value="1"/>
</dbReference>
<keyword evidence="5 8" id="KW-0378">Hydrolase</keyword>
<comment type="catalytic activity">
    <reaction evidence="7 8">
        <text>adenosine(34) in tRNA + H2O + H(+) = inosine(34) in tRNA + NH4(+)</text>
        <dbReference type="Rhea" id="RHEA:43168"/>
        <dbReference type="Rhea" id="RHEA-COMP:10373"/>
        <dbReference type="Rhea" id="RHEA-COMP:10374"/>
        <dbReference type="ChEBI" id="CHEBI:15377"/>
        <dbReference type="ChEBI" id="CHEBI:15378"/>
        <dbReference type="ChEBI" id="CHEBI:28938"/>
        <dbReference type="ChEBI" id="CHEBI:74411"/>
        <dbReference type="ChEBI" id="CHEBI:82852"/>
        <dbReference type="EC" id="3.5.4.33"/>
    </reaction>
</comment>
<evidence type="ECO:0000256" key="4">
    <source>
        <dbReference type="ARBA" id="ARBA00022723"/>
    </source>
</evidence>
<comment type="caution">
    <text evidence="10">The sequence shown here is derived from an EMBL/GenBank/DDBJ whole genome shotgun (WGS) entry which is preliminary data.</text>
</comment>
<evidence type="ECO:0000259" key="9">
    <source>
        <dbReference type="PROSITE" id="PS51747"/>
    </source>
</evidence>
<dbReference type="CDD" id="cd01285">
    <property type="entry name" value="nucleoside_deaminase"/>
    <property type="match status" value="1"/>
</dbReference>
<dbReference type="GO" id="GO:0008270">
    <property type="term" value="F:zinc ion binding"/>
    <property type="evidence" value="ECO:0007669"/>
    <property type="project" value="UniProtKB-UniRule"/>
</dbReference>
<sequence length="377" mass="40686">MSEPFFPDPAAVSDGAETDQHWMRHALRLARQAAAAGEVPVGAVVVKGGQVLGEGFNAPIGQHDPTAHAEVQALRQAAQRLGNYRLDGCTLYVTLEPCTMCSGALLNARIARVVYGAREPKTGAAGSVLDVFALPQLNAHTTMEGGVLAEECAAVLAEFFQQRRQQQRQQAQPLRPDAVRTPERCFAPDPEWPWAARYVADLPGLAGLRLHYVDEGPPTAPAWVLLHDGVGSSYGLRYLVAALLQAGQRVVAVDLPGFGRSDKPKKTQWHLPQKHTQIVRELLLFLKIDQPRWVVQEGAAAVLPALAGPAWDWCLQGPAPLGAAAQAPFPDAGHRAGPRAWAQWPVQATVARWHGTVPHDAATAQVQVRAAMEYFGT</sequence>
<dbReference type="Pfam" id="PF14437">
    <property type="entry name" value="MafB19-deam"/>
    <property type="match status" value="1"/>
</dbReference>
<protein>
    <recommendedName>
        <fullName evidence="8">tRNA-specific adenosine deaminase</fullName>
        <ecNumber evidence="8">3.5.4.33</ecNumber>
    </recommendedName>
</protein>
<feature type="active site" description="Proton donor" evidence="8">
    <location>
        <position position="70"/>
    </location>
</feature>
<dbReference type="RefSeq" id="WP_207573913.1">
    <property type="nucleotide sequence ID" value="NZ_JAFNME010000001.1"/>
</dbReference>
<dbReference type="PANTHER" id="PTHR11079:SF202">
    <property type="entry name" value="TRNA-SPECIFIC ADENOSINE DEAMINASE"/>
    <property type="match status" value="1"/>
</dbReference>
<dbReference type="Gene3D" id="3.40.50.1820">
    <property type="entry name" value="alpha/beta hydrolase"/>
    <property type="match status" value="1"/>
</dbReference>
<dbReference type="InterPro" id="IPR016193">
    <property type="entry name" value="Cytidine_deaminase-like"/>
</dbReference>
<dbReference type="PANTHER" id="PTHR11079">
    <property type="entry name" value="CYTOSINE DEAMINASE FAMILY MEMBER"/>
    <property type="match status" value="1"/>
</dbReference>
<dbReference type="InterPro" id="IPR029058">
    <property type="entry name" value="AB_hydrolase_fold"/>
</dbReference>
<dbReference type="HAMAP" id="MF_00972">
    <property type="entry name" value="tRNA_aden_deaminase"/>
    <property type="match status" value="1"/>
</dbReference>
<reference evidence="10" key="1">
    <citation type="submission" date="2021-03" db="EMBL/GenBank/DDBJ databases">
        <title>Comamonas denitrificans.</title>
        <authorList>
            <person name="Finster K."/>
        </authorList>
    </citation>
    <scope>NUCLEOTIDE SEQUENCE</scope>
    <source>
        <strain evidence="10">MM2021_4</strain>
    </source>
</reference>
<evidence type="ECO:0000256" key="8">
    <source>
        <dbReference type="HAMAP-Rule" id="MF_00972"/>
    </source>
</evidence>
<dbReference type="FunFam" id="3.40.140.10:FF:000005">
    <property type="entry name" value="tRNA-specific adenosine deaminase"/>
    <property type="match status" value="1"/>
</dbReference>
<evidence type="ECO:0000256" key="6">
    <source>
        <dbReference type="ARBA" id="ARBA00022833"/>
    </source>
</evidence>
<evidence type="ECO:0000256" key="7">
    <source>
        <dbReference type="ARBA" id="ARBA00048045"/>
    </source>
</evidence>
<dbReference type="EC" id="3.5.4.33" evidence="8"/>
<evidence type="ECO:0000313" key="10">
    <source>
        <dbReference type="EMBL" id="MBO1248356.1"/>
    </source>
</evidence>
<dbReference type="Proteomes" id="UP000664731">
    <property type="component" value="Unassembled WGS sequence"/>
</dbReference>
<dbReference type="GO" id="GO:0002100">
    <property type="term" value="P:tRNA wobble adenosine to inosine editing"/>
    <property type="evidence" value="ECO:0007669"/>
    <property type="project" value="UniProtKB-UniRule"/>
</dbReference>
<evidence type="ECO:0000256" key="1">
    <source>
        <dbReference type="ARBA" id="ARBA00010669"/>
    </source>
</evidence>
<dbReference type="InterPro" id="IPR000073">
    <property type="entry name" value="AB_hydrolase_1"/>
</dbReference>
<accession>A0A939KC92</accession>
<dbReference type="PROSITE" id="PS00903">
    <property type="entry name" value="CYT_DCMP_DEAMINASES_1"/>
    <property type="match status" value="1"/>
</dbReference>
<feature type="binding site" evidence="8">
    <location>
        <position position="68"/>
    </location>
    <ligand>
        <name>Zn(2+)</name>
        <dbReference type="ChEBI" id="CHEBI:29105"/>
        <note>catalytic</note>
    </ligand>
</feature>
<dbReference type="SUPFAM" id="SSF53927">
    <property type="entry name" value="Cytidine deaminase-like"/>
    <property type="match status" value="1"/>
</dbReference>
<feature type="binding site" evidence="8">
    <location>
        <position position="101"/>
    </location>
    <ligand>
        <name>Zn(2+)</name>
        <dbReference type="ChEBI" id="CHEBI:29105"/>
        <note>catalytic</note>
    </ligand>
</feature>
<comment type="cofactor">
    <cofactor evidence="8">
        <name>Zn(2+)</name>
        <dbReference type="ChEBI" id="CHEBI:29105"/>
    </cofactor>
    <text evidence="8">Binds 1 zinc ion per subunit.</text>
</comment>
<evidence type="ECO:0000256" key="2">
    <source>
        <dbReference type="ARBA" id="ARBA00011738"/>
    </source>
</evidence>
<comment type="similarity">
    <text evidence="1">Belongs to the cytidine and deoxycytidylate deaminase family. ADAT2 subfamily.</text>
</comment>
<keyword evidence="11" id="KW-1185">Reference proteome</keyword>
<dbReference type="AlphaFoldDB" id="A0A939KC92"/>
<evidence type="ECO:0000256" key="5">
    <source>
        <dbReference type="ARBA" id="ARBA00022801"/>
    </source>
</evidence>